<gene>
    <name evidence="1" type="ORF">DPEC_G00282290</name>
</gene>
<protein>
    <submittedName>
        <fullName evidence="1">Uncharacterized protein</fullName>
    </submittedName>
</protein>
<comment type="caution">
    <text evidence="1">The sequence shown here is derived from an EMBL/GenBank/DDBJ whole genome shotgun (WGS) entry which is preliminary data.</text>
</comment>
<reference evidence="1" key="1">
    <citation type="submission" date="2021-05" db="EMBL/GenBank/DDBJ databases">
        <authorList>
            <person name="Pan Q."/>
            <person name="Jouanno E."/>
            <person name="Zahm M."/>
            <person name="Klopp C."/>
            <person name="Cabau C."/>
            <person name="Louis A."/>
            <person name="Berthelot C."/>
            <person name="Parey E."/>
            <person name="Roest Crollius H."/>
            <person name="Montfort J."/>
            <person name="Robinson-Rechavi M."/>
            <person name="Bouchez O."/>
            <person name="Lampietro C."/>
            <person name="Lopez Roques C."/>
            <person name="Donnadieu C."/>
            <person name="Postlethwait J."/>
            <person name="Bobe J."/>
            <person name="Dillon D."/>
            <person name="Chandos A."/>
            <person name="von Hippel F."/>
            <person name="Guiguen Y."/>
        </authorList>
    </citation>
    <scope>NUCLEOTIDE SEQUENCE</scope>
    <source>
        <strain evidence="1">YG-Jan2019</strain>
    </source>
</reference>
<keyword evidence="2" id="KW-1185">Reference proteome</keyword>
<proteinExistence type="predicted"/>
<organism evidence="1 2">
    <name type="scientific">Dallia pectoralis</name>
    <name type="common">Alaska blackfish</name>
    <dbReference type="NCBI Taxonomy" id="75939"/>
    <lineage>
        <taxon>Eukaryota</taxon>
        <taxon>Metazoa</taxon>
        <taxon>Chordata</taxon>
        <taxon>Craniata</taxon>
        <taxon>Vertebrata</taxon>
        <taxon>Euteleostomi</taxon>
        <taxon>Actinopterygii</taxon>
        <taxon>Neopterygii</taxon>
        <taxon>Teleostei</taxon>
        <taxon>Protacanthopterygii</taxon>
        <taxon>Esociformes</taxon>
        <taxon>Umbridae</taxon>
        <taxon>Dallia</taxon>
    </lineage>
</organism>
<name>A0ACC2FN07_DALPE</name>
<evidence type="ECO:0000313" key="1">
    <source>
        <dbReference type="EMBL" id="KAJ7992784.1"/>
    </source>
</evidence>
<dbReference type="EMBL" id="CM055752">
    <property type="protein sequence ID" value="KAJ7992784.1"/>
    <property type="molecule type" value="Genomic_DNA"/>
</dbReference>
<accession>A0ACC2FN07</accession>
<dbReference type="Proteomes" id="UP001157502">
    <property type="component" value="Chromosome 25"/>
</dbReference>
<sequence length="235" mass="27012">MKSEKGLKIHQGRKKCLKELTKGPRIDHYFLREGLKGGVERKLEKIDNLQLRDPYKFAKELFAKEKTGTLKVPVRKLEEHLRKTYSDNQRQVPATIPDDMPPIQPPEHQLDTRPPTWSEVKDTVKRTRTASAPGPNGVPYRLYKKVLWKLMKVTWGKGIIPRAWRRAGGILIPKEKNSSTIHQFRQISWNVEGKIFFSVVSQRLSIPDNYVDTAVQKAGISGFSGCLEHANVIWH</sequence>
<evidence type="ECO:0000313" key="2">
    <source>
        <dbReference type="Proteomes" id="UP001157502"/>
    </source>
</evidence>